<dbReference type="GeneID" id="106810013"/>
<dbReference type="SMART" id="SM00667">
    <property type="entry name" value="LisH"/>
    <property type="match status" value="1"/>
</dbReference>
<evidence type="ECO:0000313" key="2">
    <source>
        <dbReference type="Proteomes" id="UP000695022"/>
    </source>
</evidence>
<gene>
    <name evidence="3" type="primary">LOC106810013</name>
</gene>
<dbReference type="InterPro" id="IPR024964">
    <property type="entry name" value="CTLH/CRA"/>
</dbReference>
<dbReference type="InterPro" id="IPR006594">
    <property type="entry name" value="LisH"/>
</dbReference>
<sequence length="233" mass="26429">MNMTSNSVEKPIEVSKDEWLTRLENLHIQRADMNRLIMDYLVTEGFKEAAEKFRLESGVQPSVELDSLDERIKIRDAIQTGKIQDAISMVNKLHPELLDSDRLLYFHLQQQHLIELIRQKGVEDALQFAQVHLAERGESDAEILAELERTLALLAFEDPEGSPFGELLHPSQRQKVASELNAAILEVENRKATPKLASLLKLLLWAQSELDAKKVKYPKMTDLANGIIEAPAK</sequence>
<dbReference type="Proteomes" id="UP000695022">
    <property type="component" value="Unplaced"/>
</dbReference>
<evidence type="ECO:0000313" key="3">
    <source>
        <dbReference type="RefSeq" id="XP_014668754.1"/>
    </source>
</evidence>
<dbReference type="InterPro" id="IPR013144">
    <property type="entry name" value="CRA_dom"/>
</dbReference>
<organism evidence="2 3">
    <name type="scientific">Priapulus caudatus</name>
    <name type="common">Priapulid worm</name>
    <dbReference type="NCBI Taxonomy" id="37621"/>
    <lineage>
        <taxon>Eukaryota</taxon>
        <taxon>Metazoa</taxon>
        <taxon>Ecdysozoa</taxon>
        <taxon>Scalidophora</taxon>
        <taxon>Priapulida</taxon>
        <taxon>Priapulimorpha</taxon>
        <taxon>Priapulimorphida</taxon>
        <taxon>Priapulidae</taxon>
        <taxon>Priapulus</taxon>
    </lineage>
</organism>
<dbReference type="PROSITE" id="PS50897">
    <property type="entry name" value="CTLH"/>
    <property type="match status" value="1"/>
</dbReference>
<dbReference type="SMART" id="SM00757">
    <property type="entry name" value="CRA"/>
    <property type="match status" value="1"/>
</dbReference>
<dbReference type="PANTHER" id="PTHR12864">
    <property type="entry name" value="RAN BINDING PROTEIN 9-RELATED"/>
    <property type="match status" value="1"/>
</dbReference>
<reference evidence="3" key="1">
    <citation type="submission" date="2025-08" db="UniProtKB">
        <authorList>
            <consortium name="RefSeq"/>
        </authorList>
    </citation>
    <scope>IDENTIFICATION</scope>
</reference>
<dbReference type="RefSeq" id="XP_014668754.1">
    <property type="nucleotide sequence ID" value="XM_014813268.1"/>
</dbReference>
<protein>
    <submittedName>
        <fullName evidence="3">Glucose-induced degradation protein 8 homolog</fullName>
    </submittedName>
</protein>
<name>A0ABM1E983_PRICU</name>
<keyword evidence="2" id="KW-1185">Reference proteome</keyword>
<feature type="domain" description="CTLH" evidence="1">
    <location>
        <begin position="67"/>
        <end position="124"/>
    </location>
</feature>
<accession>A0ABM1E983</accession>
<dbReference type="Pfam" id="PF10607">
    <property type="entry name" value="CTLH"/>
    <property type="match status" value="1"/>
</dbReference>
<dbReference type="PROSITE" id="PS50896">
    <property type="entry name" value="LISH"/>
    <property type="match status" value="1"/>
</dbReference>
<proteinExistence type="predicted"/>
<dbReference type="InterPro" id="IPR050618">
    <property type="entry name" value="Ubq-SigPath_Reg"/>
</dbReference>
<dbReference type="SMART" id="SM00668">
    <property type="entry name" value="CTLH"/>
    <property type="match status" value="1"/>
</dbReference>
<dbReference type="InterPro" id="IPR006595">
    <property type="entry name" value="CTLH_C"/>
</dbReference>
<dbReference type="Pfam" id="PF08513">
    <property type="entry name" value="LisH"/>
    <property type="match status" value="1"/>
</dbReference>
<evidence type="ECO:0000259" key="1">
    <source>
        <dbReference type="PROSITE" id="PS50897"/>
    </source>
</evidence>